<protein>
    <submittedName>
        <fullName evidence="11">Na+/H+ antiporter NhaC</fullName>
    </submittedName>
</protein>
<dbReference type="Proteomes" id="UP000886804">
    <property type="component" value="Unassembled WGS sequence"/>
</dbReference>
<keyword evidence="3" id="KW-0050">Antiport</keyword>
<evidence type="ECO:0000313" key="11">
    <source>
        <dbReference type="EMBL" id="HJB06549.1"/>
    </source>
</evidence>
<name>A0A9D2L5X1_9FIRM</name>
<evidence type="ECO:0000256" key="3">
    <source>
        <dbReference type="ARBA" id="ARBA00022449"/>
    </source>
</evidence>
<dbReference type="InterPro" id="IPR018461">
    <property type="entry name" value="Na/H_Antiport_NhaC-like_C"/>
</dbReference>
<keyword evidence="2" id="KW-0813">Transport</keyword>
<organism evidence="11 12">
    <name type="scientific">Candidatus Enterocloster faecavium</name>
    <dbReference type="NCBI Taxonomy" id="2838560"/>
    <lineage>
        <taxon>Bacteria</taxon>
        <taxon>Bacillati</taxon>
        <taxon>Bacillota</taxon>
        <taxon>Clostridia</taxon>
        <taxon>Lachnospirales</taxon>
        <taxon>Lachnospiraceae</taxon>
        <taxon>Enterocloster</taxon>
    </lineage>
</organism>
<evidence type="ECO:0000256" key="1">
    <source>
        <dbReference type="ARBA" id="ARBA00004651"/>
    </source>
</evidence>
<dbReference type="InterPro" id="IPR004770">
    <property type="entry name" value="Na/H_antiport_NhaC"/>
</dbReference>
<feature type="domain" description="Na+/H+ antiporter NhaC-like C-terminal" evidence="10">
    <location>
        <begin position="166"/>
        <end position="454"/>
    </location>
</feature>
<evidence type="ECO:0000259" key="10">
    <source>
        <dbReference type="Pfam" id="PF03553"/>
    </source>
</evidence>
<gene>
    <name evidence="11" type="primary">nhaC</name>
    <name evidence="11" type="ORF">H9716_01640</name>
</gene>
<feature type="transmembrane region" description="Helical" evidence="9">
    <location>
        <begin position="435"/>
        <end position="455"/>
    </location>
</feature>
<comment type="similarity">
    <text evidence="8">Belongs to the NhaC Na(+)/H(+) (TC 2.A.35) antiporter family.</text>
</comment>
<feature type="transmembrane region" description="Helical" evidence="9">
    <location>
        <begin position="316"/>
        <end position="337"/>
    </location>
</feature>
<keyword evidence="4" id="KW-1003">Cell membrane</keyword>
<evidence type="ECO:0000256" key="5">
    <source>
        <dbReference type="ARBA" id="ARBA00022692"/>
    </source>
</evidence>
<dbReference type="GO" id="GO:0015297">
    <property type="term" value="F:antiporter activity"/>
    <property type="evidence" value="ECO:0007669"/>
    <property type="project" value="UniProtKB-KW"/>
</dbReference>
<evidence type="ECO:0000256" key="4">
    <source>
        <dbReference type="ARBA" id="ARBA00022475"/>
    </source>
</evidence>
<dbReference type="PANTHER" id="PTHR33451:SF3">
    <property type="entry name" value="MALATE-2H(+)_NA(+)-LACTATE ANTIPORTER"/>
    <property type="match status" value="1"/>
</dbReference>
<evidence type="ECO:0000256" key="6">
    <source>
        <dbReference type="ARBA" id="ARBA00022989"/>
    </source>
</evidence>
<keyword evidence="7 9" id="KW-0472">Membrane</keyword>
<feature type="transmembrane region" description="Helical" evidence="9">
    <location>
        <begin position="72"/>
        <end position="94"/>
    </location>
</feature>
<evidence type="ECO:0000256" key="9">
    <source>
        <dbReference type="SAM" id="Phobius"/>
    </source>
</evidence>
<feature type="transmembrane region" description="Helical" evidence="9">
    <location>
        <begin position="12"/>
        <end position="31"/>
    </location>
</feature>
<keyword evidence="5 9" id="KW-0812">Transmembrane</keyword>
<dbReference type="PANTHER" id="PTHR33451">
    <property type="entry name" value="MALATE-2H(+)/NA(+)-LACTATE ANTIPORTER"/>
    <property type="match status" value="1"/>
</dbReference>
<dbReference type="NCBIfam" id="TIGR00931">
    <property type="entry name" value="antiport_nhaC"/>
    <property type="match status" value="1"/>
</dbReference>
<accession>A0A9D2L5X1</accession>
<dbReference type="EMBL" id="DWYS01000020">
    <property type="protein sequence ID" value="HJB06549.1"/>
    <property type="molecule type" value="Genomic_DNA"/>
</dbReference>
<comment type="caution">
    <text evidence="11">The sequence shown here is derived from an EMBL/GenBank/DDBJ whole genome shotgun (WGS) entry which is preliminary data.</text>
</comment>
<evidence type="ECO:0000256" key="7">
    <source>
        <dbReference type="ARBA" id="ARBA00023136"/>
    </source>
</evidence>
<dbReference type="GO" id="GO:0005886">
    <property type="term" value="C:plasma membrane"/>
    <property type="evidence" value="ECO:0007669"/>
    <property type="project" value="UniProtKB-SubCell"/>
</dbReference>
<reference evidence="11" key="1">
    <citation type="journal article" date="2021" name="PeerJ">
        <title>Extensive microbial diversity within the chicken gut microbiome revealed by metagenomics and culture.</title>
        <authorList>
            <person name="Gilroy R."/>
            <person name="Ravi A."/>
            <person name="Getino M."/>
            <person name="Pursley I."/>
            <person name="Horton D.L."/>
            <person name="Alikhan N.F."/>
            <person name="Baker D."/>
            <person name="Gharbi K."/>
            <person name="Hall N."/>
            <person name="Watson M."/>
            <person name="Adriaenssens E.M."/>
            <person name="Foster-Nyarko E."/>
            <person name="Jarju S."/>
            <person name="Secka A."/>
            <person name="Antonio M."/>
            <person name="Oren A."/>
            <person name="Chaudhuri R.R."/>
            <person name="La Ragione R."/>
            <person name="Hildebrand F."/>
            <person name="Pallen M.J."/>
        </authorList>
    </citation>
    <scope>NUCLEOTIDE SEQUENCE</scope>
    <source>
        <strain evidence="11">CHK188-4685</strain>
    </source>
</reference>
<feature type="transmembrane region" description="Helical" evidence="9">
    <location>
        <begin position="202"/>
        <end position="219"/>
    </location>
</feature>
<sequence length="489" mass="52501">MKQDNEKKPKKEVSLFAAVLLFVVVCAAIAIQKGVLNGDMGSMFFMLWVVVIPFGLFHGHTSAEMEKAAIDFTCKALPAIFVLLAAGALIGAWIAAGTTPTLIYFGLKFINPKIFLVTAMLLCSLVSLACGTSNGTAGTAGVALIGIGNSMGIPSPITAGAIICGSYFGDKMSPMSDTTILASSIAEVNIFKHIRHMVYDQIPGYIISLIFFLVIGLQYGGSIDSPETVALMNGLQENFHLDLIALLPLIVTALLLILKQSALMSILGGAVSGILVAIFYQGMGVAEGFGVFYNGFSLATDNETLSTLLNRGGIESMWSLAGITLFGFTIAGMLDYLQVINRIAEVVTKRIHSITALSFITILFGFIGNAIAFSQNFAIVMTGTLMAPMYKKYNLQPMNCSRDLEAGGTYGCMFIPWNANTVFTCGVLGVSVTGFIPYIPLLYLTPVTVLIFTLLKYKTDKIYDDVGYVDVTERLAADPERQREISGIE</sequence>
<feature type="transmembrane region" description="Helical" evidence="9">
    <location>
        <begin position="357"/>
        <end position="381"/>
    </location>
</feature>
<dbReference type="AlphaFoldDB" id="A0A9D2L5X1"/>
<feature type="transmembrane region" description="Helical" evidence="9">
    <location>
        <begin position="114"/>
        <end position="131"/>
    </location>
</feature>
<evidence type="ECO:0000256" key="2">
    <source>
        <dbReference type="ARBA" id="ARBA00022448"/>
    </source>
</evidence>
<reference evidence="11" key="2">
    <citation type="submission" date="2021-04" db="EMBL/GenBank/DDBJ databases">
        <authorList>
            <person name="Gilroy R."/>
        </authorList>
    </citation>
    <scope>NUCLEOTIDE SEQUENCE</scope>
    <source>
        <strain evidence="11">CHK188-4685</strain>
    </source>
</reference>
<proteinExistence type="inferred from homology"/>
<comment type="subcellular location">
    <subcellularLocation>
        <location evidence="1">Cell membrane</location>
        <topology evidence="1">Multi-pass membrane protein</topology>
    </subcellularLocation>
</comment>
<dbReference type="Pfam" id="PF03553">
    <property type="entry name" value="Na_H_antiporter"/>
    <property type="match status" value="1"/>
</dbReference>
<evidence type="ECO:0000313" key="12">
    <source>
        <dbReference type="Proteomes" id="UP000886804"/>
    </source>
</evidence>
<feature type="transmembrane region" description="Helical" evidence="9">
    <location>
        <begin position="43"/>
        <end position="60"/>
    </location>
</feature>
<evidence type="ECO:0000256" key="8">
    <source>
        <dbReference type="ARBA" id="ARBA00038435"/>
    </source>
</evidence>
<feature type="transmembrane region" description="Helical" evidence="9">
    <location>
        <begin position="270"/>
        <end position="296"/>
    </location>
</feature>
<dbReference type="InterPro" id="IPR052180">
    <property type="entry name" value="NhaC_Na-H+_Antiporter"/>
</dbReference>
<feature type="transmembrane region" description="Helical" evidence="9">
    <location>
        <begin position="239"/>
        <end position="258"/>
    </location>
</feature>
<keyword evidence="6 9" id="KW-1133">Transmembrane helix</keyword>